<evidence type="ECO:0000256" key="1">
    <source>
        <dbReference type="ARBA" id="ARBA00004273"/>
    </source>
</evidence>
<comment type="function">
    <text evidence="10">Lyase that catalyzes the covalent linking of the heme group to the cytochrome C apoprotein to produce the mature functional cytochrome.</text>
</comment>
<keyword evidence="4 10" id="KW-0479">Metal-binding</keyword>
<evidence type="ECO:0000256" key="7">
    <source>
        <dbReference type="ARBA" id="ARBA00023128"/>
    </source>
</evidence>
<comment type="subcellular location">
    <subcellularLocation>
        <location evidence="1 10">Mitochondrion inner membrane</location>
    </subcellularLocation>
</comment>
<comment type="catalytic activity">
    <reaction evidence="10">
        <text>holo-[cytochrome c] = apo-[cytochrome c] + heme b</text>
        <dbReference type="Rhea" id="RHEA:22648"/>
        <dbReference type="Rhea" id="RHEA-COMP:10725"/>
        <dbReference type="Rhea" id="RHEA-COMP:10726"/>
        <dbReference type="ChEBI" id="CHEBI:29950"/>
        <dbReference type="ChEBI" id="CHEBI:60344"/>
        <dbReference type="ChEBI" id="CHEBI:83739"/>
        <dbReference type="EC" id="4.4.1.17"/>
    </reaction>
</comment>
<dbReference type="EC" id="4.4.1.17" evidence="10"/>
<evidence type="ECO:0000256" key="2">
    <source>
        <dbReference type="ARBA" id="ARBA00007255"/>
    </source>
</evidence>
<dbReference type="GO" id="GO:0005743">
    <property type="term" value="C:mitochondrial inner membrane"/>
    <property type="evidence" value="ECO:0007669"/>
    <property type="project" value="UniProtKB-SubCell"/>
</dbReference>
<proteinExistence type="inferred from homology"/>
<feature type="region of interest" description="Disordered" evidence="11">
    <location>
        <begin position="1"/>
        <end position="46"/>
    </location>
</feature>
<dbReference type="AlphaFoldDB" id="A0A8H3IEK6"/>
<sequence>MTSTSDSSTPASCPIDPQAREAWLAKARETGEQPPHPLPDFSPTLHSTSSTSIFSFRFPAPYDARVRQAQITTTRQAHKQSQTLSQQREVSTIPRANLTNAQSTPNPSSRPLNHEYESGADEMTGNWIYPSQKMFFEAMQRKNFDPKATDMSTIVPIHNAVNERAWKEIKLWEERFAWSQRMNMQCGGPRLLSFAGDSKKLSLRARWNMLWGYTAPFDRHDWIVERCPGEPGVEYIIDFYEGKAEQGRQQGKMLNFYLDVRPKLNTWEGWKMRIADMTGLW</sequence>
<reference evidence="12" key="1">
    <citation type="submission" date="2021-03" db="EMBL/GenBank/DDBJ databases">
        <authorList>
            <person name="Tagirdzhanova G."/>
        </authorList>
    </citation>
    <scope>NUCLEOTIDE SEQUENCE</scope>
</reference>
<keyword evidence="9 10" id="KW-0456">Lyase</keyword>
<evidence type="ECO:0000256" key="8">
    <source>
        <dbReference type="ARBA" id="ARBA00023136"/>
    </source>
</evidence>
<dbReference type="GO" id="GO:0004408">
    <property type="term" value="F:holocytochrome-c synthase activity"/>
    <property type="evidence" value="ECO:0007669"/>
    <property type="project" value="UniProtKB-EC"/>
</dbReference>
<dbReference type="PROSITE" id="PS00822">
    <property type="entry name" value="CYTO_HEME_LYASE_2"/>
    <property type="match status" value="1"/>
</dbReference>
<evidence type="ECO:0000256" key="5">
    <source>
        <dbReference type="ARBA" id="ARBA00022792"/>
    </source>
</evidence>
<dbReference type="Pfam" id="PF01265">
    <property type="entry name" value="Cyto_heme_lyase"/>
    <property type="match status" value="1"/>
</dbReference>
<comment type="caution">
    <text evidence="12">The sequence shown here is derived from an EMBL/GenBank/DDBJ whole genome shotgun (WGS) entry which is preliminary data.</text>
</comment>
<keyword evidence="7 10" id="KW-0496">Mitochondrion</keyword>
<evidence type="ECO:0000256" key="3">
    <source>
        <dbReference type="ARBA" id="ARBA00022617"/>
    </source>
</evidence>
<feature type="compositionally biased region" description="Polar residues" evidence="11">
    <location>
        <begin position="1"/>
        <end position="11"/>
    </location>
</feature>
<evidence type="ECO:0000256" key="9">
    <source>
        <dbReference type="ARBA" id="ARBA00023239"/>
    </source>
</evidence>
<dbReference type="InterPro" id="IPR000511">
    <property type="entry name" value="Holocyt_c/c1_synthase"/>
</dbReference>
<feature type="compositionally biased region" description="Polar residues" evidence="11">
    <location>
        <begin position="71"/>
        <end position="90"/>
    </location>
</feature>
<comment type="similarity">
    <text evidence="2 10">Belongs to the cytochrome c-type heme lyase family.</text>
</comment>
<evidence type="ECO:0000256" key="6">
    <source>
        <dbReference type="ARBA" id="ARBA00023004"/>
    </source>
</evidence>
<keyword evidence="3 10" id="KW-0349">Heme</keyword>
<accession>A0A8H3IEK6</accession>
<evidence type="ECO:0000256" key="10">
    <source>
        <dbReference type="RuleBase" id="RU363130"/>
    </source>
</evidence>
<dbReference type="PROSITE" id="PS00821">
    <property type="entry name" value="CYTO_HEME_LYASE_1"/>
    <property type="match status" value="1"/>
</dbReference>
<keyword evidence="8 10" id="KW-0472">Membrane</keyword>
<dbReference type="PANTHER" id="PTHR12743">
    <property type="entry name" value="CYTOCHROME C1 HEME LYASE"/>
    <property type="match status" value="1"/>
</dbReference>
<protein>
    <recommendedName>
        <fullName evidence="10">Holocytochrome c-type synthase</fullName>
        <ecNumber evidence="10">4.4.1.17</ecNumber>
    </recommendedName>
</protein>
<dbReference type="GO" id="GO:0046872">
    <property type="term" value="F:metal ion binding"/>
    <property type="evidence" value="ECO:0007669"/>
    <property type="project" value="UniProtKB-KW"/>
</dbReference>
<dbReference type="PANTHER" id="PTHR12743:SF0">
    <property type="entry name" value="HOLOCYTOCHROME C-TYPE SYNTHASE"/>
    <property type="match status" value="1"/>
</dbReference>
<evidence type="ECO:0000256" key="11">
    <source>
        <dbReference type="SAM" id="MobiDB-lite"/>
    </source>
</evidence>
<dbReference type="OrthoDB" id="4243at2759"/>
<evidence type="ECO:0000256" key="4">
    <source>
        <dbReference type="ARBA" id="ARBA00022723"/>
    </source>
</evidence>
<keyword evidence="5 10" id="KW-0999">Mitochondrion inner membrane</keyword>
<organism evidence="12 13">
    <name type="scientific">Gomphillus americanus</name>
    <dbReference type="NCBI Taxonomy" id="1940652"/>
    <lineage>
        <taxon>Eukaryota</taxon>
        <taxon>Fungi</taxon>
        <taxon>Dikarya</taxon>
        <taxon>Ascomycota</taxon>
        <taxon>Pezizomycotina</taxon>
        <taxon>Lecanoromycetes</taxon>
        <taxon>OSLEUM clade</taxon>
        <taxon>Ostropomycetidae</taxon>
        <taxon>Ostropales</taxon>
        <taxon>Graphidaceae</taxon>
        <taxon>Gomphilloideae</taxon>
        <taxon>Gomphillus</taxon>
    </lineage>
</organism>
<evidence type="ECO:0000313" key="13">
    <source>
        <dbReference type="Proteomes" id="UP000664169"/>
    </source>
</evidence>
<evidence type="ECO:0000313" key="12">
    <source>
        <dbReference type="EMBL" id="CAF9910779.1"/>
    </source>
</evidence>
<dbReference type="EMBL" id="CAJPDQ010000006">
    <property type="protein sequence ID" value="CAF9910779.1"/>
    <property type="molecule type" value="Genomic_DNA"/>
</dbReference>
<keyword evidence="13" id="KW-1185">Reference proteome</keyword>
<keyword evidence="6 10" id="KW-0408">Iron</keyword>
<gene>
    <name evidence="12" type="ORF">GOMPHAMPRED_007173</name>
</gene>
<feature type="compositionally biased region" description="Polar residues" evidence="11">
    <location>
        <begin position="97"/>
        <end position="111"/>
    </location>
</feature>
<name>A0A8H3IEK6_9LECA</name>
<dbReference type="Proteomes" id="UP000664169">
    <property type="component" value="Unassembled WGS sequence"/>
</dbReference>
<feature type="region of interest" description="Disordered" evidence="11">
    <location>
        <begin position="71"/>
        <end position="117"/>
    </location>
</feature>